<dbReference type="OrthoDB" id="1723198at2759"/>
<dbReference type="AlphaFoldDB" id="A0A484LAW0"/>
<protein>
    <submittedName>
        <fullName evidence="1">Uncharacterized protein</fullName>
    </submittedName>
</protein>
<proteinExistence type="predicted"/>
<keyword evidence="2" id="KW-1185">Reference proteome</keyword>
<name>A0A484LAW0_9ASTE</name>
<evidence type="ECO:0000313" key="2">
    <source>
        <dbReference type="Proteomes" id="UP000595140"/>
    </source>
</evidence>
<dbReference type="PANTHER" id="PTHR47076:SF1">
    <property type="entry name" value="NHL DOMAIN PROTEIN"/>
    <property type="match status" value="1"/>
</dbReference>
<accession>A0A484LAW0</accession>
<dbReference type="EMBL" id="OOIL02001215">
    <property type="protein sequence ID" value="VFQ73547.1"/>
    <property type="molecule type" value="Genomic_DNA"/>
</dbReference>
<reference evidence="1 2" key="1">
    <citation type="submission" date="2018-04" db="EMBL/GenBank/DDBJ databases">
        <authorList>
            <person name="Vogel A."/>
        </authorList>
    </citation>
    <scope>NUCLEOTIDE SEQUENCE [LARGE SCALE GENOMIC DNA]</scope>
</reference>
<evidence type="ECO:0000313" key="1">
    <source>
        <dbReference type="EMBL" id="VFQ73547.1"/>
    </source>
</evidence>
<organism evidence="1 2">
    <name type="scientific">Cuscuta campestris</name>
    <dbReference type="NCBI Taxonomy" id="132261"/>
    <lineage>
        <taxon>Eukaryota</taxon>
        <taxon>Viridiplantae</taxon>
        <taxon>Streptophyta</taxon>
        <taxon>Embryophyta</taxon>
        <taxon>Tracheophyta</taxon>
        <taxon>Spermatophyta</taxon>
        <taxon>Magnoliopsida</taxon>
        <taxon>eudicotyledons</taxon>
        <taxon>Gunneridae</taxon>
        <taxon>Pentapetalae</taxon>
        <taxon>asterids</taxon>
        <taxon>lamiids</taxon>
        <taxon>Solanales</taxon>
        <taxon>Convolvulaceae</taxon>
        <taxon>Cuscuteae</taxon>
        <taxon>Cuscuta</taxon>
        <taxon>Cuscuta subgen. Grammica</taxon>
        <taxon>Cuscuta sect. Cleistogrammica</taxon>
    </lineage>
</organism>
<dbReference type="PANTHER" id="PTHR47076">
    <property type="entry name" value="NHL DOMAIN PROTEIN"/>
    <property type="match status" value="1"/>
</dbReference>
<gene>
    <name evidence="1" type="ORF">CCAM_LOCUS15323</name>
</gene>
<sequence>MEGQLGGAPEFSPRGAAADDNFKEAAAFQGRGCCFWLPCFRRRPSGVWERIQTSGGHKEEINTWLSKGVQVFMRVREWSELVAGPRWKTFIRRFNKRRSKPGMFRYDPVSYALNFDEGSAHGVDAAEDDGLRDVSPRYAPITATMDSGRGASPFT</sequence>
<dbReference type="Proteomes" id="UP000595140">
    <property type="component" value="Unassembled WGS sequence"/>
</dbReference>